<evidence type="ECO:0000256" key="6">
    <source>
        <dbReference type="ARBA" id="ARBA00022723"/>
    </source>
</evidence>
<keyword evidence="12" id="KW-0808">Transferase</keyword>
<name>F2BF23_9NEIS</name>
<evidence type="ECO:0000256" key="11">
    <source>
        <dbReference type="SAM" id="MobiDB-lite"/>
    </source>
</evidence>
<keyword evidence="4" id="KW-0963">Cytoplasm</keyword>
<dbReference type="Gene3D" id="3.40.50.300">
    <property type="entry name" value="P-loop containing nucleotide triphosphate hydrolases"/>
    <property type="match status" value="1"/>
</dbReference>
<evidence type="ECO:0000256" key="8">
    <source>
        <dbReference type="ARBA" id="ARBA00022840"/>
    </source>
</evidence>
<dbReference type="Proteomes" id="UP000004105">
    <property type="component" value="Unassembled WGS sequence"/>
</dbReference>
<keyword evidence="9" id="KW-0460">Magnesium</keyword>
<evidence type="ECO:0000256" key="5">
    <source>
        <dbReference type="ARBA" id="ARBA00022694"/>
    </source>
</evidence>
<evidence type="ECO:0000313" key="12">
    <source>
        <dbReference type="EMBL" id="EGF08895.1"/>
    </source>
</evidence>
<dbReference type="EMBL" id="AFAY01000048">
    <property type="protein sequence ID" value="EGF08895.1"/>
    <property type="molecule type" value="Genomic_DNA"/>
</dbReference>
<dbReference type="AlphaFoldDB" id="F2BF23"/>
<gene>
    <name evidence="12" type="primary">yjeE</name>
    <name evidence="12" type="ORF">HMPREF9123_2330</name>
</gene>
<accession>F2BF23</accession>
<dbReference type="NCBIfam" id="TIGR00150">
    <property type="entry name" value="T6A_YjeE"/>
    <property type="match status" value="1"/>
</dbReference>
<sequence length="207" mass="22518">MQSGCLPTPKRPSENARRAFSAARAVCKRRRLPHNPPFSRKQNTRPMSEPAAVFPLPDEAAAAAFAAAFSDDLSAPLVLWLQGDLGAGKTTFARNLLRALGFTGTVKSPTYTIAESYPLPGFTLHHFDLYRFSSPEEWEDAGLDELAGADAVCLIEWPDKGGAYTPPPDITLTLSHQGAGRRAVLQSHTNHGRKSLEAWIKNIPAAR</sequence>
<evidence type="ECO:0000256" key="7">
    <source>
        <dbReference type="ARBA" id="ARBA00022741"/>
    </source>
</evidence>
<keyword evidence="5" id="KW-0819">tRNA processing</keyword>
<dbReference type="SUPFAM" id="SSF52540">
    <property type="entry name" value="P-loop containing nucleoside triphosphate hydrolases"/>
    <property type="match status" value="1"/>
</dbReference>
<comment type="similarity">
    <text evidence="2">Belongs to the TsaE family.</text>
</comment>
<reference evidence="12 13" key="1">
    <citation type="submission" date="2011-02" db="EMBL/GenBank/DDBJ databases">
        <authorList>
            <person name="Muzny D."/>
            <person name="Qin X."/>
            <person name="Deng J."/>
            <person name="Jiang H."/>
            <person name="Liu Y."/>
            <person name="Qu J."/>
            <person name="Song X.-Z."/>
            <person name="Zhang L."/>
            <person name="Thornton R."/>
            <person name="Coyle M."/>
            <person name="Francisco L."/>
            <person name="Jackson L."/>
            <person name="Javaid M."/>
            <person name="Korchina V."/>
            <person name="Kovar C."/>
            <person name="Mata R."/>
            <person name="Mathew T."/>
            <person name="Ngo R."/>
            <person name="Nguyen L."/>
            <person name="Nguyen N."/>
            <person name="Okwuonu G."/>
            <person name="Ongeri F."/>
            <person name="Pham C."/>
            <person name="Simmons D."/>
            <person name="Wilczek-Boney K."/>
            <person name="Hale W."/>
            <person name="Jakkamsetti A."/>
            <person name="Pham P."/>
            <person name="Ruth R."/>
            <person name="San Lucas F."/>
            <person name="Warren J."/>
            <person name="Zhang J."/>
            <person name="Zhao Z."/>
            <person name="Zhou C."/>
            <person name="Zhu D."/>
            <person name="Lee S."/>
            <person name="Bess C."/>
            <person name="Blankenburg K."/>
            <person name="Forbes L."/>
            <person name="Fu Q."/>
            <person name="Gubbala S."/>
            <person name="Hirani K."/>
            <person name="Jayaseelan J.C."/>
            <person name="Lara F."/>
            <person name="Munidasa M."/>
            <person name="Palculict T."/>
            <person name="Patil S."/>
            <person name="Pu L.-L."/>
            <person name="Saada N."/>
            <person name="Tang L."/>
            <person name="Weissenberger G."/>
            <person name="Zhu Y."/>
            <person name="Hemphill L."/>
            <person name="Shang Y."/>
            <person name="Youmans B."/>
            <person name="Ayvaz T."/>
            <person name="Ross M."/>
            <person name="Santibanez J."/>
            <person name="Aqrawi P."/>
            <person name="Gross S."/>
            <person name="Joshi V."/>
            <person name="Fowler G."/>
            <person name="Nazareth L."/>
            <person name="Reid J."/>
            <person name="Worley K."/>
            <person name="Petrosino J."/>
            <person name="Highlander S."/>
            <person name="Gibbs R."/>
        </authorList>
    </citation>
    <scope>NUCLEOTIDE SEQUENCE [LARGE SCALE GENOMIC DNA]</scope>
    <source>
        <strain evidence="12 13">ATCC BAA-1200</strain>
    </source>
</reference>
<dbReference type="GO" id="GO:0016787">
    <property type="term" value="F:hydrolase activity"/>
    <property type="evidence" value="ECO:0007669"/>
    <property type="project" value="UniProtKB-KW"/>
</dbReference>
<dbReference type="GO" id="GO:0005737">
    <property type="term" value="C:cytoplasm"/>
    <property type="evidence" value="ECO:0007669"/>
    <property type="project" value="UniProtKB-SubCell"/>
</dbReference>
<comment type="caution">
    <text evidence="12">The sequence shown here is derived from an EMBL/GenBank/DDBJ whole genome shotgun (WGS) entry which is preliminary data.</text>
</comment>
<dbReference type="PANTHER" id="PTHR33540">
    <property type="entry name" value="TRNA THREONYLCARBAMOYLADENOSINE BIOSYNTHESIS PROTEIN TSAE"/>
    <property type="match status" value="1"/>
</dbReference>
<evidence type="ECO:0000256" key="4">
    <source>
        <dbReference type="ARBA" id="ARBA00022490"/>
    </source>
</evidence>
<dbReference type="GO" id="GO:0005524">
    <property type="term" value="F:ATP binding"/>
    <property type="evidence" value="ECO:0007669"/>
    <property type="project" value="UniProtKB-KW"/>
</dbReference>
<organism evidence="12 13">
    <name type="scientific">Neisseria bacilliformis ATCC BAA-1200</name>
    <dbReference type="NCBI Taxonomy" id="888742"/>
    <lineage>
        <taxon>Bacteria</taxon>
        <taxon>Pseudomonadati</taxon>
        <taxon>Pseudomonadota</taxon>
        <taxon>Betaproteobacteria</taxon>
        <taxon>Neisseriales</taxon>
        <taxon>Neisseriaceae</taxon>
        <taxon>Neisseria</taxon>
    </lineage>
</organism>
<keyword evidence="13" id="KW-1185">Reference proteome</keyword>
<dbReference type="Pfam" id="PF02367">
    <property type="entry name" value="TsaE"/>
    <property type="match status" value="1"/>
</dbReference>
<comment type="subcellular location">
    <subcellularLocation>
        <location evidence="1">Cytoplasm</location>
    </subcellularLocation>
</comment>
<keyword evidence="6" id="KW-0479">Metal-binding</keyword>
<dbReference type="STRING" id="267212.GCA_001063965_00676"/>
<dbReference type="GO" id="GO:0046872">
    <property type="term" value="F:metal ion binding"/>
    <property type="evidence" value="ECO:0007669"/>
    <property type="project" value="UniProtKB-KW"/>
</dbReference>
<dbReference type="InterPro" id="IPR027417">
    <property type="entry name" value="P-loop_NTPase"/>
</dbReference>
<evidence type="ECO:0000256" key="3">
    <source>
        <dbReference type="ARBA" id="ARBA00019010"/>
    </source>
</evidence>
<evidence type="ECO:0000256" key="2">
    <source>
        <dbReference type="ARBA" id="ARBA00007599"/>
    </source>
</evidence>
<evidence type="ECO:0000313" key="13">
    <source>
        <dbReference type="Proteomes" id="UP000004105"/>
    </source>
</evidence>
<keyword evidence="8" id="KW-0067">ATP-binding</keyword>
<dbReference type="GO" id="GO:0016740">
    <property type="term" value="F:transferase activity"/>
    <property type="evidence" value="ECO:0007669"/>
    <property type="project" value="UniProtKB-KW"/>
</dbReference>
<dbReference type="GO" id="GO:0002949">
    <property type="term" value="P:tRNA threonylcarbamoyladenosine modification"/>
    <property type="evidence" value="ECO:0007669"/>
    <property type="project" value="InterPro"/>
</dbReference>
<proteinExistence type="inferred from homology"/>
<dbReference type="HOGENOM" id="CLU_087829_2_0_4"/>
<keyword evidence="7" id="KW-0547">Nucleotide-binding</keyword>
<feature type="region of interest" description="Disordered" evidence="11">
    <location>
        <begin position="1"/>
        <end position="20"/>
    </location>
</feature>
<evidence type="ECO:0000256" key="10">
    <source>
        <dbReference type="ARBA" id="ARBA00032441"/>
    </source>
</evidence>
<protein>
    <recommendedName>
        <fullName evidence="3">tRNA threonylcarbamoyladenosine biosynthesis protein TsaE</fullName>
    </recommendedName>
    <alternativeName>
        <fullName evidence="10">t(6)A37 threonylcarbamoyladenosine biosynthesis protein TsaE</fullName>
    </alternativeName>
</protein>
<evidence type="ECO:0000256" key="9">
    <source>
        <dbReference type="ARBA" id="ARBA00022842"/>
    </source>
</evidence>
<dbReference type="InterPro" id="IPR003442">
    <property type="entry name" value="T6A_TsaE"/>
</dbReference>
<keyword evidence="12" id="KW-0378">Hydrolase</keyword>
<dbReference type="PANTHER" id="PTHR33540:SF2">
    <property type="entry name" value="TRNA THREONYLCARBAMOYLADENOSINE BIOSYNTHESIS PROTEIN TSAE"/>
    <property type="match status" value="1"/>
</dbReference>
<evidence type="ECO:0000256" key="1">
    <source>
        <dbReference type="ARBA" id="ARBA00004496"/>
    </source>
</evidence>